<dbReference type="SUPFAM" id="SSF55718">
    <property type="entry name" value="SCP-like"/>
    <property type="match status" value="1"/>
</dbReference>
<dbReference type="Proteomes" id="UP000001868">
    <property type="component" value="Chromosome"/>
</dbReference>
<evidence type="ECO:0000259" key="1">
    <source>
        <dbReference type="Pfam" id="PF02036"/>
    </source>
</evidence>
<name>B4RFL4_PHEZH</name>
<dbReference type="InterPro" id="IPR036527">
    <property type="entry name" value="SCP2_sterol-bd_dom_sf"/>
</dbReference>
<dbReference type="Pfam" id="PF02036">
    <property type="entry name" value="SCP2"/>
    <property type="match status" value="1"/>
</dbReference>
<evidence type="ECO:0000313" key="2">
    <source>
        <dbReference type="EMBL" id="ACG77095.1"/>
    </source>
</evidence>
<dbReference type="InterPro" id="IPR003033">
    <property type="entry name" value="SCP2_sterol-bd_dom"/>
</dbReference>
<protein>
    <submittedName>
        <fullName evidence="2">Putative lipid carrier protein</fullName>
    </submittedName>
</protein>
<dbReference type="KEGG" id="pzu:PHZ_c0681"/>
<dbReference type="Gene3D" id="3.30.1050.10">
    <property type="entry name" value="SCP2 sterol-binding domain"/>
    <property type="match status" value="1"/>
</dbReference>
<keyword evidence="3" id="KW-1185">Reference proteome</keyword>
<reference evidence="2 3" key="1">
    <citation type="journal article" date="2008" name="BMC Genomics">
        <title>Complete genome of Phenylobacterium zucineum - a novel facultative intracellular bacterium isolated from human erythroleukemia cell line K562.</title>
        <authorList>
            <person name="Luo Y."/>
            <person name="Xu X."/>
            <person name="Ding Z."/>
            <person name="Liu Z."/>
            <person name="Zhang B."/>
            <person name="Yan Z."/>
            <person name="Sun J."/>
            <person name="Hu S."/>
            <person name="Hu X."/>
        </authorList>
    </citation>
    <scope>NUCLEOTIDE SEQUENCE [LARGE SCALE GENOMIC DNA]</scope>
    <source>
        <strain evidence="2 3">HLK1</strain>
    </source>
</reference>
<proteinExistence type="predicted"/>
<gene>
    <name evidence="2" type="ordered locus">PHZ_c0681</name>
</gene>
<feature type="domain" description="SCP2" evidence="1">
    <location>
        <begin position="42"/>
        <end position="139"/>
    </location>
</feature>
<accession>B4RFL4</accession>
<organism evidence="2 3">
    <name type="scientific">Phenylobacterium zucineum (strain HLK1)</name>
    <dbReference type="NCBI Taxonomy" id="450851"/>
    <lineage>
        <taxon>Bacteria</taxon>
        <taxon>Pseudomonadati</taxon>
        <taxon>Pseudomonadota</taxon>
        <taxon>Alphaproteobacteria</taxon>
        <taxon>Caulobacterales</taxon>
        <taxon>Caulobacteraceae</taxon>
        <taxon>Phenylobacterium</taxon>
    </lineage>
</organism>
<dbReference type="STRING" id="450851.PHZ_c0681"/>
<dbReference type="AlphaFoldDB" id="B4RFL4"/>
<dbReference type="eggNOG" id="COG3154">
    <property type="taxonomic scope" value="Bacteria"/>
</dbReference>
<dbReference type="EMBL" id="CP000747">
    <property type="protein sequence ID" value="ACG77095.1"/>
    <property type="molecule type" value="Genomic_DNA"/>
</dbReference>
<evidence type="ECO:0000313" key="3">
    <source>
        <dbReference type="Proteomes" id="UP000001868"/>
    </source>
</evidence>
<dbReference type="HOGENOM" id="CLU_108882_1_0_5"/>
<sequence>MRRRGHSTRGRDAPLRDAALALAALPLNAGLTAVLRRAGRRDPAAFERLGEFRSAAFVLEPLGSPLAFRLEPDPRRGRVTLEPATGAAGGPAATARIRGRMTDFLALVAGELDADAAFFGRGLAVEGSVEAAVALHNALEAADLGLADLLPGPAPARRLAALGLGRLLRSRRPATVA</sequence>
<dbReference type="RefSeq" id="WP_012521243.1">
    <property type="nucleotide sequence ID" value="NC_011144.1"/>
</dbReference>